<accession>A0A4U9D8H3</accession>
<sequence length="53" mass="5910">MGPCRKIAFTCFSGCPRTVIELSKAIDKLGIKKMALDKGHSLVKLKQESVREF</sequence>
<proteinExistence type="predicted"/>
<organism evidence="1 2">
    <name type="scientific">Raoultella terrigena</name>
    <name type="common">Klebsiella terrigena</name>
    <dbReference type="NCBI Taxonomy" id="577"/>
    <lineage>
        <taxon>Bacteria</taxon>
        <taxon>Pseudomonadati</taxon>
        <taxon>Pseudomonadota</taxon>
        <taxon>Gammaproteobacteria</taxon>
        <taxon>Enterobacterales</taxon>
        <taxon>Enterobacteriaceae</taxon>
        <taxon>Klebsiella/Raoultella group</taxon>
        <taxon>Raoultella</taxon>
    </lineage>
</organism>
<dbReference type="Proteomes" id="UP000339249">
    <property type="component" value="Unassembled WGS sequence"/>
</dbReference>
<protein>
    <submittedName>
        <fullName evidence="1">Uncharacterized protein</fullName>
    </submittedName>
</protein>
<gene>
    <name evidence="1" type="ORF">NCTC9185_04105</name>
</gene>
<dbReference type="EMBL" id="CABDVU010000001">
    <property type="protein sequence ID" value="VTN12135.1"/>
    <property type="molecule type" value="Genomic_DNA"/>
</dbReference>
<name>A0A4U9D8H3_RAOTE</name>
<dbReference type="AlphaFoldDB" id="A0A4U9D8H3"/>
<reference evidence="1 2" key="1">
    <citation type="submission" date="2019-04" db="EMBL/GenBank/DDBJ databases">
        <authorList>
            <consortium name="Pathogen Informatics"/>
        </authorList>
    </citation>
    <scope>NUCLEOTIDE SEQUENCE [LARGE SCALE GENOMIC DNA]</scope>
    <source>
        <strain evidence="1 2">NCTC9185</strain>
    </source>
</reference>
<evidence type="ECO:0000313" key="1">
    <source>
        <dbReference type="EMBL" id="VTN12135.1"/>
    </source>
</evidence>
<evidence type="ECO:0000313" key="2">
    <source>
        <dbReference type="Proteomes" id="UP000339249"/>
    </source>
</evidence>